<evidence type="ECO:0000313" key="2">
    <source>
        <dbReference type="Proteomes" id="UP001276840"/>
    </source>
</evidence>
<gene>
    <name evidence="1" type="ORF">RFM68_24965</name>
</gene>
<dbReference type="Proteomes" id="UP001276840">
    <property type="component" value="Unassembled WGS sequence"/>
</dbReference>
<reference evidence="1 2" key="1">
    <citation type="submission" date="2023-08" db="EMBL/GenBank/DDBJ databases">
        <title>Implementing the SeqCode for naming new Mesorhizobium species isolated from Vachellia karroo root nodules.</title>
        <authorList>
            <person name="Van Lill M."/>
        </authorList>
    </citation>
    <scope>NUCLEOTIDE SEQUENCE [LARGE SCALE GENOMIC DNA]</scope>
    <source>
        <strain evidence="1 2">MSK 1335</strain>
    </source>
</reference>
<organism evidence="1 2">
    <name type="scientific">Mesorhizobium montanum</name>
    <dbReference type="NCBI Taxonomy" id="3072323"/>
    <lineage>
        <taxon>Bacteria</taxon>
        <taxon>Pseudomonadati</taxon>
        <taxon>Pseudomonadota</taxon>
        <taxon>Alphaproteobacteria</taxon>
        <taxon>Hyphomicrobiales</taxon>
        <taxon>Phyllobacteriaceae</taxon>
        <taxon>Mesorhizobium</taxon>
    </lineage>
</organism>
<dbReference type="EMBL" id="JAVIJF010000020">
    <property type="protein sequence ID" value="MDX8527756.1"/>
    <property type="molecule type" value="Genomic_DNA"/>
</dbReference>
<sequence>MSIAGFFADGIDYNLPHPALDDSVLLIAHNAIAQAFCMLRVAPPAGFELSSAPENAITQQLEWILENHLRKTGKVAGFDERIFQKVRRGAEVTNFDGKHPSKKPDLVFDLARDAPLALSSLDALFVECKPVDKAHPLEKHYGSMGVFRFVNGDYSWAMQEGMMVGYVRDGKTLSASLAPVFSQEPLHSLLGKPTVMTLVAHGACSCMAEWLHVTTHLRNFQWPQNKGGASPIRLFHSWHRCL</sequence>
<keyword evidence="2" id="KW-1185">Reference proteome</keyword>
<proteinExistence type="predicted"/>
<accession>A0ABU4ZUZ7</accession>
<name>A0ABU4ZUZ7_9HYPH</name>
<dbReference type="RefSeq" id="WP_320235705.1">
    <property type="nucleotide sequence ID" value="NZ_JAVIJF010000020.1"/>
</dbReference>
<evidence type="ECO:0000313" key="1">
    <source>
        <dbReference type="EMBL" id="MDX8527756.1"/>
    </source>
</evidence>
<protein>
    <submittedName>
        <fullName evidence="1">Uncharacterized protein</fullName>
    </submittedName>
</protein>
<comment type="caution">
    <text evidence="1">The sequence shown here is derived from an EMBL/GenBank/DDBJ whole genome shotgun (WGS) entry which is preliminary data.</text>
</comment>